<proteinExistence type="predicted"/>
<keyword evidence="1" id="KW-1133">Transmembrane helix</keyword>
<protein>
    <submittedName>
        <fullName evidence="3">Membrane protein</fullName>
    </submittedName>
</protein>
<keyword evidence="1" id="KW-0472">Membrane</keyword>
<dbReference type="RefSeq" id="WP_040134331.1">
    <property type="nucleotide sequence ID" value="NZ_CP007794.1"/>
</dbReference>
<dbReference type="KEGG" id="abq:ABAZ39_19045"/>
<organism evidence="3 4">
    <name type="scientific">Azospirillum argentinense</name>
    <dbReference type="NCBI Taxonomy" id="2970906"/>
    <lineage>
        <taxon>Bacteria</taxon>
        <taxon>Pseudomonadati</taxon>
        <taxon>Pseudomonadota</taxon>
        <taxon>Alphaproteobacteria</taxon>
        <taxon>Rhodospirillales</taxon>
        <taxon>Azospirillaceae</taxon>
        <taxon>Azospirillum</taxon>
    </lineage>
</organism>
<dbReference type="AlphaFoldDB" id="A0A060DSU5"/>
<keyword evidence="3" id="KW-0614">Plasmid</keyword>
<evidence type="ECO:0000313" key="3">
    <source>
        <dbReference type="EMBL" id="AIB14024.1"/>
    </source>
</evidence>
<dbReference type="InterPro" id="IPR046586">
    <property type="entry name" value="DUF6644"/>
</dbReference>
<feature type="domain" description="DUF6644" evidence="2">
    <location>
        <begin position="37"/>
        <end position="167"/>
    </location>
</feature>
<dbReference type="Proteomes" id="UP000027186">
    <property type="component" value="Plasmid AbAZ39_p1"/>
</dbReference>
<name>A0A060DSU5_9PROT</name>
<gene>
    <name evidence="3" type="ORF">ABAZ39_19045</name>
</gene>
<accession>A0A060DSU5</accession>
<evidence type="ECO:0000256" key="1">
    <source>
        <dbReference type="SAM" id="Phobius"/>
    </source>
</evidence>
<evidence type="ECO:0000259" key="2">
    <source>
        <dbReference type="Pfam" id="PF20349"/>
    </source>
</evidence>
<feature type="transmembrane region" description="Helical" evidence="1">
    <location>
        <begin position="106"/>
        <end position="126"/>
    </location>
</feature>
<sequence length="168" mass="17547">MDHDLAPAGPGWLVALETSGLGESLRQSVWLYPLVEITHILGFALLVGSILAFDLRLIGVRAPLLPADALARLLLPVAVTGFALAVPTGLLLFTTEATALAGNPAFLAKLALIGLALLNILVFHGLAGRRMARWSLADRPPPGARFAGAASLALWVGVLACGRLIAYL</sequence>
<evidence type="ECO:0000313" key="4">
    <source>
        <dbReference type="Proteomes" id="UP000027186"/>
    </source>
</evidence>
<feature type="transmembrane region" description="Helical" evidence="1">
    <location>
        <begin position="30"/>
        <end position="53"/>
    </location>
</feature>
<geneLocation type="plasmid" evidence="3 4">
    <name>AbAZ39_p1</name>
</geneLocation>
<feature type="transmembrane region" description="Helical" evidence="1">
    <location>
        <begin position="73"/>
        <end position="94"/>
    </location>
</feature>
<feature type="transmembrane region" description="Helical" evidence="1">
    <location>
        <begin position="146"/>
        <end position="166"/>
    </location>
</feature>
<dbReference type="EMBL" id="CP007794">
    <property type="protein sequence ID" value="AIB14024.1"/>
    <property type="molecule type" value="Genomic_DNA"/>
</dbReference>
<keyword evidence="1" id="KW-0812">Transmembrane</keyword>
<reference evidence="3 4" key="1">
    <citation type="journal article" date="2014" name="Genome Announc.">
        <title>Complete Genome Sequence of the Model Rhizosphere Strain Azospirillum brasilense Az39, Successfully Applied in Agriculture.</title>
        <authorList>
            <person name="Rivera D."/>
            <person name="Revale S."/>
            <person name="Molina R."/>
            <person name="Gualpa J."/>
            <person name="Puente M."/>
            <person name="Maroniche G."/>
            <person name="Paris G."/>
            <person name="Baker D."/>
            <person name="Clavijo B."/>
            <person name="McLay K."/>
            <person name="Spaepen S."/>
            <person name="Perticari A."/>
            <person name="Vazquez M."/>
            <person name="Wisniewski-Dye F."/>
            <person name="Watkins C."/>
            <person name="Martinez-Abarca F."/>
            <person name="Vanderleyden J."/>
            <person name="Cassan F."/>
        </authorList>
    </citation>
    <scope>NUCLEOTIDE SEQUENCE [LARGE SCALE GENOMIC DNA]</scope>
    <source>
        <strain evidence="3 4">Az39</strain>
        <plasmid evidence="3">AbAZ39_p1</plasmid>
    </source>
</reference>
<dbReference type="Pfam" id="PF20349">
    <property type="entry name" value="DUF6644"/>
    <property type="match status" value="1"/>
</dbReference>